<name>A0A645FPS0_9ZZZZ</name>
<accession>A0A645FPS0</accession>
<evidence type="ECO:0000313" key="1">
    <source>
        <dbReference type="EMBL" id="MPN16417.1"/>
    </source>
</evidence>
<reference evidence="1" key="1">
    <citation type="submission" date="2019-08" db="EMBL/GenBank/DDBJ databases">
        <authorList>
            <person name="Kucharzyk K."/>
            <person name="Murdoch R.W."/>
            <person name="Higgins S."/>
            <person name="Loffler F."/>
        </authorList>
    </citation>
    <scope>NUCLEOTIDE SEQUENCE</scope>
</reference>
<proteinExistence type="predicted"/>
<sequence length="132" mass="15214">MANLLAEIPELRASDVAVGAVNALLSLWENSLTKHPYLFYMGTDFRKLKAPSCWYDLVSVADAISKYPFARSDKRFLEMIELIKNKQDCDGFFIPESVYLKFKAWDFGQKKCPSSYLTYLCYKIFDRIGIIS</sequence>
<gene>
    <name evidence="1" type="ORF">SDC9_163757</name>
</gene>
<dbReference type="AlphaFoldDB" id="A0A645FPS0"/>
<organism evidence="1">
    <name type="scientific">bioreactor metagenome</name>
    <dbReference type="NCBI Taxonomy" id="1076179"/>
    <lineage>
        <taxon>unclassified sequences</taxon>
        <taxon>metagenomes</taxon>
        <taxon>ecological metagenomes</taxon>
    </lineage>
</organism>
<dbReference type="EMBL" id="VSSQ01063366">
    <property type="protein sequence ID" value="MPN16417.1"/>
    <property type="molecule type" value="Genomic_DNA"/>
</dbReference>
<comment type="caution">
    <text evidence="1">The sequence shown here is derived from an EMBL/GenBank/DDBJ whole genome shotgun (WGS) entry which is preliminary data.</text>
</comment>
<protein>
    <submittedName>
        <fullName evidence="1">Uncharacterized protein</fullName>
    </submittedName>
</protein>